<protein>
    <submittedName>
        <fullName evidence="13">Cytochrome c-type biogenesis protein CcmF</fullName>
    </submittedName>
</protein>
<feature type="transmembrane region" description="Helical" evidence="10">
    <location>
        <begin position="40"/>
        <end position="65"/>
    </location>
</feature>
<name>A0A1M7SAA4_9SPHN</name>
<keyword evidence="8 10" id="KW-0472">Membrane</keyword>
<evidence type="ECO:0000256" key="2">
    <source>
        <dbReference type="ARBA" id="ARBA00009186"/>
    </source>
</evidence>
<keyword evidence="7 10" id="KW-1133">Transmembrane helix</keyword>
<dbReference type="PRINTS" id="PR01410">
    <property type="entry name" value="CCBIOGENESIS"/>
</dbReference>
<proteinExistence type="inferred from homology"/>
<feature type="transmembrane region" description="Helical" evidence="10">
    <location>
        <begin position="316"/>
        <end position="334"/>
    </location>
</feature>
<feature type="transmembrane region" description="Helical" evidence="10">
    <location>
        <begin position="355"/>
        <end position="374"/>
    </location>
</feature>
<dbReference type="PANTHER" id="PTHR43653:SF1">
    <property type="entry name" value="CYTOCHROME C-TYPE BIOGENESIS PROTEIN CCMF"/>
    <property type="match status" value="1"/>
</dbReference>
<sequence>MIAEIGLAALWFAAALAVLQMVSGAFALRSADGAPNPMAIYARPAAVVQALLAVLAFLMLLWAFAITDLSIKLVATNSHSMKPMIYKLTGTWGNHEGSMLLWVGVLALSGGLLAAFERRLPERTMGATLAVQGFVGLGFYAFLLLSSNPFERLPVPAIEGVGLNPLLQDIGLAIHPPTLYAGYVGLSVAFSLAMGALLTNQVNPSFARVLRPWVLGAWVLLTFGITAGSYWAYYELGWGGWWFWDPVENASFMPWLAATALMHSVSVLAARDALRTWTIMLGVLAFSMSMLGTFLVRSGVLTSVHAFAVDPERGSFILALLGLYIGGAFTIFALRAGAVAEGKRFAVTSREGALVFNNVMLSAILAIVLLGTLYPLLTEAFNVRVSVGPPYFNPASAIFAVPMFLVMAVGPLLRWKEDKPARIQFEVALVAAVLIAVISLVTILGDYPFLPVLGLGLALALGVAALLPLRGRKLTRVPVATWGMVLAHFGVAVSLFGMACEGAFTQERLAAVAPGGTEQVGDFDVTLESVTPVAGPNWTAIEARIAVSRDGAEPVILSPQARNFWSPAQATSESALLTRWDGQLYAVIGNQAEDGRWQIRVWWKPFVTFIWYGGLLIALGGVLAIAGRVRVDLKRRKAEELGEARRADLAELGAHDAEPFPAE</sequence>
<evidence type="ECO:0000256" key="6">
    <source>
        <dbReference type="ARBA" id="ARBA00022748"/>
    </source>
</evidence>
<dbReference type="GO" id="GO:0005886">
    <property type="term" value="C:plasma membrane"/>
    <property type="evidence" value="ECO:0007669"/>
    <property type="project" value="UniProtKB-SubCell"/>
</dbReference>
<dbReference type="NCBIfam" id="TIGR00353">
    <property type="entry name" value="nrfE"/>
    <property type="match status" value="1"/>
</dbReference>
<evidence type="ECO:0000259" key="11">
    <source>
        <dbReference type="Pfam" id="PF01578"/>
    </source>
</evidence>
<evidence type="ECO:0000256" key="1">
    <source>
        <dbReference type="ARBA" id="ARBA00004429"/>
    </source>
</evidence>
<dbReference type="Proteomes" id="UP000184391">
    <property type="component" value="Unassembled WGS sequence"/>
</dbReference>
<dbReference type="AlphaFoldDB" id="A0A1M7SAA4"/>
<feature type="domain" description="Cytochrome c assembly protein" evidence="11">
    <location>
        <begin position="92"/>
        <end position="298"/>
    </location>
</feature>
<accession>A0A1M7SAA4</accession>
<evidence type="ECO:0000256" key="5">
    <source>
        <dbReference type="ARBA" id="ARBA00022692"/>
    </source>
</evidence>
<feature type="transmembrane region" description="Helical" evidence="10">
    <location>
        <begin position="180"/>
        <end position="198"/>
    </location>
</feature>
<keyword evidence="3" id="KW-1003">Cell membrane</keyword>
<evidence type="ECO:0000256" key="7">
    <source>
        <dbReference type="ARBA" id="ARBA00022989"/>
    </source>
</evidence>
<feature type="transmembrane region" description="Helical" evidence="10">
    <location>
        <begin position="6"/>
        <end position="28"/>
    </location>
</feature>
<evidence type="ECO:0000256" key="9">
    <source>
        <dbReference type="ARBA" id="ARBA00037230"/>
    </source>
</evidence>
<dbReference type="GO" id="GO:0015232">
    <property type="term" value="F:heme transmembrane transporter activity"/>
    <property type="evidence" value="ECO:0007669"/>
    <property type="project" value="InterPro"/>
</dbReference>
<evidence type="ECO:0000313" key="14">
    <source>
        <dbReference type="Proteomes" id="UP000184391"/>
    </source>
</evidence>
<dbReference type="RefSeq" id="WP_072673874.1">
    <property type="nucleotide sequence ID" value="NZ_FRDF01000006.1"/>
</dbReference>
<dbReference type="Pfam" id="PF16327">
    <property type="entry name" value="CcmF_C"/>
    <property type="match status" value="1"/>
</dbReference>
<evidence type="ECO:0000256" key="3">
    <source>
        <dbReference type="ARBA" id="ARBA00022475"/>
    </source>
</evidence>
<feature type="transmembrane region" description="Helical" evidence="10">
    <location>
        <begin position="277"/>
        <end position="296"/>
    </location>
</feature>
<keyword evidence="6" id="KW-0201">Cytochrome c-type biogenesis</keyword>
<feature type="transmembrane region" description="Helical" evidence="10">
    <location>
        <begin position="479"/>
        <end position="499"/>
    </location>
</feature>
<dbReference type="InterPro" id="IPR003567">
    <property type="entry name" value="Cyt_c_biogenesis"/>
</dbReference>
<evidence type="ECO:0000256" key="8">
    <source>
        <dbReference type="ARBA" id="ARBA00023136"/>
    </source>
</evidence>
<comment type="similarity">
    <text evidence="2">Belongs to the CcmF/CycK/Ccl1/NrfE/CcsA family.</text>
</comment>
<gene>
    <name evidence="13" type="ORF">SAMN02745193_01333</name>
</gene>
<evidence type="ECO:0000256" key="4">
    <source>
        <dbReference type="ARBA" id="ARBA00022519"/>
    </source>
</evidence>
<keyword evidence="5 10" id="KW-0812">Transmembrane</keyword>
<organism evidence="13 14">
    <name type="scientific">Erythrobacter sanguineus</name>
    <dbReference type="NCBI Taxonomy" id="198312"/>
    <lineage>
        <taxon>Bacteria</taxon>
        <taxon>Pseudomonadati</taxon>
        <taxon>Pseudomonadota</taxon>
        <taxon>Alphaproteobacteria</taxon>
        <taxon>Sphingomonadales</taxon>
        <taxon>Erythrobacteraceae</taxon>
        <taxon>Erythrobacter/Porphyrobacter group</taxon>
        <taxon>Erythrobacter</taxon>
    </lineage>
</organism>
<dbReference type="OrthoDB" id="9761451at2"/>
<feature type="transmembrane region" description="Helical" evidence="10">
    <location>
        <begin position="99"/>
        <end position="116"/>
    </location>
</feature>
<keyword evidence="4" id="KW-0997">Cell inner membrane</keyword>
<dbReference type="GO" id="GO:0020037">
    <property type="term" value="F:heme binding"/>
    <property type="evidence" value="ECO:0007669"/>
    <property type="project" value="InterPro"/>
</dbReference>
<feature type="transmembrane region" description="Helical" evidence="10">
    <location>
        <begin position="252"/>
        <end position="270"/>
    </location>
</feature>
<feature type="domain" description="Cytochrome c-type biogenesis protein CcmF C-terminal" evidence="12">
    <location>
        <begin position="318"/>
        <end position="628"/>
    </location>
</feature>
<dbReference type="InterPro" id="IPR032523">
    <property type="entry name" value="CcmF_C"/>
</dbReference>
<feature type="transmembrane region" description="Helical" evidence="10">
    <location>
        <begin position="210"/>
        <end position="232"/>
    </location>
</feature>
<dbReference type="STRING" id="198312.SAMN02745193_01333"/>
<dbReference type="PRINTS" id="PR01411">
    <property type="entry name" value="CCMFBIOGNSIS"/>
</dbReference>
<comment type="function">
    <text evidence="9">Required for the biogenesis of c-type cytochromes. Possible subunit of a heme lyase.</text>
</comment>
<dbReference type="Pfam" id="PF01578">
    <property type="entry name" value="Cytochrom_C_asm"/>
    <property type="match status" value="1"/>
</dbReference>
<dbReference type="GO" id="GO:0017004">
    <property type="term" value="P:cytochrome complex assembly"/>
    <property type="evidence" value="ECO:0007669"/>
    <property type="project" value="UniProtKB-KW"/>
</dbReference>
<dbReference type="InterPro" id="IPR002541">
    <property type="entry name" value="Cyt_c_assembly"/>
</dbReference>
<reference evidence="14" key="1">
    <citation type="submission" date="2016-12" db="EMBL/GenBank/DDBJ databases">
        <authorList>
            <person name="Varghese N."/>
            <person name="Submissions S."/>
        </authorList>
    </citation>
    <scope>NUCLEOTIDE SEQUENCE [LARGE SCALE GENOMIC DNA]</scope>
    <source>
        <strain evidence="14">DSM 11032</strain>
    </source>
</reference>
<evidence type="ECO:0000313" key="13">
    <source>
        <dbReference type="EMBL" id="SHN55411.1"/>
    </source>
</evidence>
<comment type="subcellular location">
    <subcellularLocation>
        <location evidence="1">Cell inner membrane</location>
        <topology evidence="1">Multi-pass membrane protein</topology>
    </subcellularLocation>
</comment>
<feature type="transmembrane region" description="Helical" evidence="10">
    <location>
        <begin position="449"/>
        <end position="467"/>
    </location>
</feature>
<feature type="transmembrane region" description="Helical" evidence="10">
    <location>
        <begin position="609"/>
        <end position="627"/>
    </location>
</feature>
<dbReference type="EMBL" id="FRDF01000006">
    <property type="protein sequence ID" value="SHN55411.1"/>
    <property type="molecule type" value="Genomic_DNA"/>
</dbReference>
<dbReference type="PANTHER" id="PTHR43653">
    <property type="entry name" value="CYTOCHROME C ASSEMBLY PROTEIN-RELATED"/>
    <property type="match status" value="1"/>
</dbReference>
<evidence type="ECO:0000259" key="12">
    <source>
        <dbReference type="Pfam" id="PF16327"/>
    </source>
</evidence>
<feature type="transmembrane region" description="Helical" evidence="10">
    <location>
        <begin position="128"/>
        <end position="146"/>
    </location>
</feature>
<feature type="transmembrane region" description="Helical" evidence="10">
    <location>
        <begin position="425"/>
        <end position="443"/>
    </location>
</feature>
<feature type="transmembrane region" description="Helical" evidence="10">
    <location>
        <begin position="394"/>
        <end position="413"/>
    </location>
</feature>
<dbReference type="InterPro" id="IPR003568">
    <property type="entry name" value="Cyt_c_biogenesis_CcmF"/>
</dbReference>
<evidence type="ECO:0000256" key="10">
    <source>
        <dbReference type="SAM" id="Phobius"/>
    </source>
</evidence>
<keyword evidence="14" id="KW-1185">Reference proteome</keyword>